<dbReference type="InterPro" id="IPR008978">
    <property type="entry name" value="HSP20-like_chaperone"/>
</dbReference>
<protein>
    <recommendedName>
        <fullName evidence="12">SHSP domain-containing protein</fullName>
    </recommendedName>
</protein>
<evidence type="ECO:0000256" key="1">
    <source>
        <dbReference type="ARBA" id="ARBA00004162"/>
    </source>
</evidence>
<feature type="compositionally biased region" description="Basic and acidic residues" evidence="10">
    <location>
        <begin position="490"/>
        <end position="524"/>
    </location>
</feature>
<feature type="domain" description="SHSP" evidence="12">
    <location>
        <begin position="20"/>
        <end position="129"/>
    </location>
</feature>
<keyword evidence="6 11" id="KW-1133">Transmembrane helix</keyword>
<feature type="compositionally biased region" description="Basic and acidic residues" evidence="10">
    <location>
        <begin position="176"/>
        <end position="201"/>
    </location>
</feature>
<accession>A0AAN7M6V6</accession>
<evidence type="ECO:0000256" key="9">
    <source>
        <dbReference type="RuleBase" id="RU003616"/>
    </source>
</evidence>
<comment type="similarity">
    <text evidence="8 9">Belongs to the small heat shock protein (HSP20) family.</text>
</comment>
<keyword evidence="4" id="KW-0677">Repeat</keyword>
<feature type="compositionally biased region" description="Basic and acidic residues" evidence="10">
    <location>
        <begin position="348"/>
        <end position="368"/>
    </location>
</feature>
<evidence type="ECO:0000256" key="10">
    <source>
        <dbReference type="SAM" id="MobiDB-lite"/>
    </source>
</evidence>
<evidence type="ECO:0000256" key="2">
    <source>
        <dbReference type="ARBA" id="ARBA00022475"/>
    </source>
</evidence>
<gene>
    <name evidence="13" type="ORF">SAY86_024951</name>
</gene>
<keyword evidence="3 11" id="KW-0812">Transmembrane</keyword>
<dbReference type="PANTHER" id="PTHR43670">
    <property type="entry name" value="HEAT SHOCK PROTEIN 26"/>
    <property type="match status" value="1"/>
</dbReference>
<evidence type="ECO:0000259" key="12">
    <source>
        <dbReference type="PROSITE" id="PS01031"/>
    </source>
</evidence>
<keyword evidence="7 11" id="KW-0472">Membrane</keyword>
<dbReference type="Pfam" id="PF00011">
    <property type="entry name" value="HSP20"/>
    <property type="match status" value="1"/>
</dbReference>
<feature type="compositionally biased region" description="Basic and acidic residues" evidence="10">
    <location>
        <begin position="119"/>
        <end position="132"/>
    </location>
</feature>
<dbReference type="PROSITE" id="PS01031">
    <property type="entry name" value="SHSP"/>
    <property type="match status" value="1"/>
</dbReference>
<evidence type="ECO:0000313" key="14">
    <source>
        <dbReference type="Proteomes" id="UP001346149"/>
    </source>
</evidence>
<evidence type="ECO:0000256" key="8">
    <source>
        <dbReference type="PROSITE-ProRule" id="PRU00285"/>
    </source>
</evidence>
<dbReference type="GO" id="GO:0005886">
    <property type="term" value="C:plasma membrane"/>
    <property type="evidence" value="ECO:0007669"/>
    <property type="project" value="UniProtKB-SubCell"/>
</dbReference>
<dbReference type="InterPro" id="IPR002068">
    <property type="entry name" value="A-crystallin/Hsp20_dom"/>
</dbReference>
<evidence type="ECO:0000313" key="13">
    <source>
        <dbReference type="EMBL" id="KAK4799586.1"/>
    </source>
</evidence>
<evidence type="ECO:0000256" key="7">
    <source>
        <dbReference type="ARBA" id="ARBA00023136"/>
    </source>
</evidence>
<evidence type="ECO:0000256" key="5">
    <source>
        <dbReference type="ARBA" id="ARBA00022821"/>
    </source>
</evidence>
<keyword evidence="14" id="KW-1185">Reference proteome</keyword>
<comment type="caution">
    <text evidence="13">The sequence shown here is derived from an EMBL/GenBank/DDBJ whole genome shotgun (WGS) entry which is preliminary data.</text>
</comment>
<evidence type="ECO:0000256" key="3">
    <source>
        <dbReference type="ARBA" id="ARBA00022692"/>
    </source>
</evidence>
<comment type="subcellular location">
    <subcellularLocation>
        <location evidence="1">Cell membrane</location>
        <topology evidence="1">Single-pass membrane protein</topology>
    </subcellularLocation>
</comment>
<dbReference type="AlphaFoldDB" id="A0AAN7M6V6"/>
<reference evidence="13 14" key="1">
    <citation type="journal article" date="2023" name="Hortic Res">
        <title>Pangenome of water caltrop reveals structural variations and asymmetric subgenome divergence after allopolyploidization.</title>
        <authorList>
            <person name="Zhang X."/>
            <person name="Chen Y."/>
            <person name="Wang L."/>
            <person name="Yuan Y."/>
            <person name="Fang M."/>
            <person name="Shi L."/>
            <person name="Lu R."/>
            <person name="Comes H.P."/>
            <person name="Ma Y."/>
            <person name="Chen Y."/>
            <person name="Huang G."/>
            <person name="Zhou Y."/>
            <person name="Zheng Z."/>
            <person name="Qiu Y."/>
        </authorList>
    </citation>
    <scope>NUCLEOTIDE SEQUENCE [LARGE SCALE GENOMIC DNA]</scope>
    <source>
        <strain evidence="13">F231</strain>
    </source>
</reference>
<feature type="compositionally biased region" description="Basic and acidic residues" evidence="10">
    <location>
        <begin position="386"/>
        <end position="400"/>
    </location>
</feature>
<keyword evidence="2" id="KW-1003">Cell membrane</keyword>
<name>A0AAN7M6V6_TRANT</name>
<dbReference type="SUPFAM" id="SSF49764">
    <property type="entry name" value="HSP20-like chaperones"/>
    <property type="match status" value="1"/>
</dbReference>
<feature type="region of interest" description="Disordered" evidence="10">
    <location>
        <begin position="115"/>
        <end position="530"/>
    </location>
</feature>
<dbReference type="PANTHER" id="PTHR43670:SF121">
    <property type="entry name" value="PROTEIN RESTRICTED TEV MOVEMENT 2"/>
    <property type="match status" value="1"/>
</dbReference>
<feature type="compositionally biased region" description="Basic and acidic residues" evidence="10">
    <location>
        <begin position="275"/>
        <end position="300"/>
    </location>
</feature>
<dbReference type="EMBL" id="JAXQNO010000004">
    <property type="protein sequence ID" value="KAK4799586.1"/>
    <property type="molecule type" value="Genomic_DNA"/>
</dbReference>
<sequence length="596" mass="65016">MRASMAARQRAMSIYSQVDTVYEDFQPKSEWTENAAANILTVHLPGFTRDQIWIVYDVKPPLMRVRGAQLVRDGVVRRFSKEFPIPDNCKLNEMKAKFDLNEVLTITMPKKIITPEVAQSKDTEPMEQKEAPSNRPSVAAPEDDQTKPPPTEPQEGKNGSSPKSIGPPAAASVTLKEPEKKMDEKAPRSENTEPKEQKKMQQEAPSNLPSVAASEDDQTKPPPKKTQKEAPSNRPSVAAPEDDLTKPPPTKPQEGKNGSSPKSIGPTAAASVTPKEPEKKMDKKAPRSENTERKEQKKMLQEAPSNRPSVAASEDDQTKSPPKKPQEGKNGSPPKSTAPPAAASVTLKEPEKKMDEMAPRPKNTEPKGQKKTQQEAPLNRPSVAAPKDDQTKPPHKKPQEGKNGSSPKSKAPPADASVTLKEPKKKMDKKAPHPEFPEPRTQKGEGPSTADGQEGDDQFAQPSHPLEATSTPIPQKIGEEISSKTAAVLDAHKPTHEQDKAGRDQKPVDQKPEHQEKALKEKDNQPMGNEMMSQAFGRIGKEAVELAAAEKRTAVGMEEDRKLLVNAGVAVLVIVAVGTYFCYKLNSSGGSQPRNN</sequence>
<feature type="compositionally biased region" description="Low complexity" evidence="10">
    <location>
        <begin position="332"/>
        <end position="344"/>
    </location>
</feature>
<proteinExistence type="inferred from homology"/>
<dbReference type="Gene3D" id="2.60.40.790">
    <property type="match status" value="1"/>
</dbReference>
<dbReference type="Proteomes" id="UP001346149">
    <property type="component" value="Unassembled WGS sequence"/>
</dbReference>
<dbReference type="GO" id="GO:0006952">
    <property type="term" value="P:defense response"/>
    <property type="evidence" value="ECO:0007669"/>
    <property type="project" value="UniProtKB-KW"/>
</dbReference>
<keyword evidence="5" id="KW-0611">Plant defense</keyword>
<evidence type="ECO:0000256" key="11">
    <source>
        <dbReference type="SAM" id="Phobius"/>
    </source>
</evidence>
<dbReference type="GO" id="GO:0034605">
    <property type="term" value="P:cellular response to heat"/>
    <property type="evidence" value="ECO:0007669"/>
    <property type="project" value="TreeGrafter"/>
</dbReference>
<feature type="compositionally biased region" description="Basic and acidic residues" evidence="10">
    <location>
        <begin position="429"/>
        <end position="443"/>
    </location>
</feature>
<dbReference type="CDD" id="cd06464">
    <property type="entry name" value="ACD_sHsps-like"/>
    <property type="match status" value="1"/>
</dbReference>
<evidence type="ECO:0000256" key="4">
    <source>
        <dbReference type="ARBA" id="ARBA00022737"/>
    </source>
</evidence>
<feature type="transmembrane region" description="Helical" evidence="11">
    <location>
        <begin position="563"/>
        <end position="583"/>
    </location>
</feature>
<organism evidence="13 14">
    <name type="scientific">Trapa natans</name>
    <name type="common">Water chestnut</name>
    <dbReference type="NCBI Taxonomy" id="22666"/>
    <lineage>
        <taxon>Eukaryota</taxon>
        <taxon>Viridiplantae</taxon>
        <taxon>Streptophyta</taxon>
        <taxon>Embryophyta</taxon>
        <taxon>Tracheophyta</taxon>
        <taxon>Spermatophyta</taxon>
        <taxon>Magnoliopsida</taxon>
        <taxon>eudicotyledons</taxon>
        <taxon>Gunneridae</taxon>
        <taxon>Pentapetalae</taxon>
        <taxon>rosids</taxon>
        <taxon>malvids</taxon>
        <taxon>Myrtales</taxon>
        <taxon>Lythraceae</taxon>
        <taxon>Trapa</taxon>
    </lineage>
</organism>
<evidence type="ECO:0000256" key="6">
    <source>
        <dbReference type="ARBA" id="ARBA00022989"/>
    </source>
</evidence>